<sequence>MLVELNKFNKFEFKLISGPLVLVRSVLLSPINLQNFTKYMPELTQFIMFQGRF</sequence>
<evidence type="ECO:0000313" key="1">
    <source>
        <dbReference type="EMBL" id="SFF55762.1"/>
    </source>
</evidence>
<dbReference type="STRING" id="655355.SAMN05216283_10965"/>
<gene>
    <name evidence="1" type="ORF">SAMN05216283_10965</name>
</gene>
<dbReference type="AlphaFoldDB" id="A0A1I2JLN6"/>
<protein>
    <submittedName>
        <fullName evidence="1">Uncharacterized protein</fullName>
    </submittedName>
</protein>
<proteinExistence type="predicted"/>
<keyword evidence="2" id="KW-1185">Reference proteome</keyword>
<name>A0A1I2JLN6_9BACT</name>
<organism evidence="1 2">
    <name type="scientific">Sunxiuqinia elliptica</name>
    <dbReference type="NCBI Taxonomy" id="655355"/>
    <lineage>
        <taxon>Bacteria</taxon>
        <taxon>Pseudomonadati</taxon>
        <taxon>Bacteroidota</taxon>
        <taxon>Bacteroidia</taxon>
        <taxon>Marinilabiliales</taxon>
        <taxon>Prolixibacteraceae</taxon>
        <taxon>Sunxiuqinia</taxon>
    </lineage>
</organism>
<accession>A0A1I2JLN6</accession>
<evidence type="ECO:0000313" key="2">
    <source>
        <dbReference type="Proteomes" id="UP000198964"/>
    </source>
</evidence>
<dbReference type="Proteomes" id="UP000198964">
    <property type="component" value="Unassembled WGS sequence"/>
</dbReference>
<reference evidence="1 2" key="1">
    <citation type="submission" date="2016-10" db="EMBL/GenBank/DDBJ databases">
        <authorList>
            <person name="de Groot N.N."/>
        </authorList>
    </citation>
    <scope>NUCLEOTIDE SEQUENCE [LARGE SCALE GENOMIC DNA]</scope>
    <source>
        <strain evidence="1 2">CGMCC 1.9156</strain>
    </source>
</reference>
<dbReference type="EMBL" id="FONW01000009">
    <property type="protein sequence ID" value="SFF55762.1"/>
    <property type="molecule type" value="Genomic_DNA"/>
</dbReference>